<reference evidence="8" key="2">
    <citation type="submission" date="2025-08" db="UniProtKB">
        <authorList>
            <consortium name="RefSeq"/>
        </authorList>
    </citation>
    <scope>IDENTIFICATION</scope>
</reference>
<dbReference type="VEuPathDB" id="FungiDB:An08g12220"/>
<proteinExistence type="predicted"/>
<evidence type="ECO:0000256" key="6">
    <source>
        <dbReference type="SAM" id="Phobius"/>
    </source>
</evidence>
<feature type="domain" description="Wax synthase" evidence="7">
    <location>
        <begin position="489"/>
        <end position="557"/>
    </location>
</feature>
<evidence type="ECO:0000256" key="2">
    <source>
        <dbReference type="ARBA" id="ARBA00022692"/>
    </source>
</evidence>
<evidence type="ECO:0000256" key="5">
    <source>
        <dbReference type="SAM" id="MobiDB-lite"/>
    </source>
</evidence>
<comment type="subcellular location">
    <subcellularLocation>
        <location evidence="1">Membrane</location>
        <topology evidence="1">Multi-pass membrane protein</topology>
    </subcellularLocation>
</comment>
<feature type="transmembrane region" description="Helical" evidence="6">
    <location>
        <begin position="551"/>
        <end position="573"/>
    </location>
</feature>
<feature type="transmembrane region" description="Helical" evidence="6">
    <location>
        <begin position="445"/>
        <end position="470"/>
    </location>
</feature>
<accession>A0AAJ8DYZ6</accession>
<keyword evidence="2 6" id="KW-0812">Transmembrane</keyword>
<evidence type="ECO:0000256" key="1">
    <source>
        <dbReference type="ARBA" id="ARBA00004141"/>
    </source>
</evidence>
<protein>
    <recommendedName>
        <fullName evidence="7">Wax synthase domain-containing protein</fullName>
    </recommendedName>
</protein>
<evidence type="ECO:0000256" key="4">
    <source>
        <dbReference type="ARBA" id="ARBA00023136"/>
    </source>
</evidence>
<dbReference type="KEGG" id="ang:An08g12220"/>
<keyword evidence="3 6" id="KW-1133">Transmembrane helix</keyword>
<evidence type="ECO:0000256" key="3">
    <source>
        <dbReference type="ARBA" id="ARBA00022989"/>
    </source>
</evidence>
<dbReference type="GeneID" id="10098029"/>
<keyword evidence="4 6" id="KW-0472">Membrane</keyword>
<dbReference type="InterPro" id="IPR032805">
    <property type="entry name" value="Wax_synthase_dom"/>
</dbReference>
<reference evidence="8" key="1">
    <citation type="submission" date="2025-02" db="EMBL/GenBank/DDBJ databases">
        <authorList>
            <consortium name="NCBI Genome Project"/>
        </authorList>
    </citation>
    <scope>NUCLEOTIDE SEQUENCE</scope>
</reference>
<organism evidence="8">
    <name type="scientific">Aspergillus niger</name>
    <dbReference type="NCBI Taxonomy" id="5061"/>
    <lineage>
        <taxon>Eukaryota</taxon>
        <taxon>Fungi</taxon>
        <taxon>Dikarya</taxon>
        <taxon>Ascomycota</taxon>
        <taxon>Pezizomycotina</taxon>
        <taxon>Eurotiomycetes</taxon>
        <taxon>Eurotiomycetidae</taxon>
        <taxon>Eurotiales</taxon>
        <taxon>Aspergillaceae</taxon>
        <taxon>Aspergillus</taxon>
        <taxon>Aspergillus subgen. Circumdati</taxon>
    </lineage>
</organism>
<sequence length="640" mass="71128">MARRIQPQPKISAMKAVIIPRDTKVYRPSILPNHDAGGRLRFIASLDTAQDDPKLARQAYSGRFLDPRPSKCQTLPQKSSASRPVSGTPNHVECNPSFGIYVRTPGTSCLFKSALDHAERLECFVITRLVSKYLQARFGKDHHYWPPNVQRKTPLCLSTEEKKLVLLHWFHRIPVEHLLLMVQYIASTDFLFDKHPRLSSSRGRDVGDSAKTVTTLNHHVDWTRVCLVQGFAPYSLISPNFRPEGVQASLLLCLVGPKRMPLNPFLSISLQTAVVVTTLGFTSAPSSLRPGALVIVALCTGHCISTALGYFVRTPWASLAGGYSVMLLLHYIDIGLLTRWEFADPSAAKSPEPLNATWVARVRFGIWAAFNARCIGTPEQVNHVPEAITCDRAAFLRRSAGIILLSYLALDVLGSMGDPEVGSRFLVASRVPLVRRISEITAEEIAIRVFSGIAAGIGLLASQGGFYYLFAFTSVLARWSKPQDWPPFRVWHQSNSHKFRAISRFFASDIFRFQLWTLADRYARVVTVFATSAFMHFLIDLSSGLLPSSSGAVQFFCTQAFGLILEDLAINAYSVILRCGGPSRNRTASRGERIFGFLWVGSFLVWSFPAYLYPMLYRSNAGLNDSVVPVSIVGMLQDNL</sequence>
<name>A0AAJ8DYZ6_ASPNG</name>
<feature type="compositionally biased region" description="Polar residues" evidence="5">
    <location>
        <begin position="71"/>
        <end position="88"/>
    </location>
</feature>
<feature type="region of interest" description="Disordered" evidence="5">
    <location>
        <begin position="66"/>
        <end position="88"/>
    </location>
</feature>
<evidence type="ECO:0000313" key="8">
    <source>
        <dbReference type="RefSeq" id="XP_059601280.1"/>
    </source>
</evidence>
<dbReference type="GO" id="GO:0016020">
    <property type="term" value="C:membrane"/>
    <property type="evidence" value="ECO:0007669"/>
    <property type="project" value="UniProtKB-SubCell"/>
</dbReference>
<evidence type="ECO:0000259" key="7">
    <source>
        <dbReference type="Pfam" id="PF13813"/>
    </source>
</evidence>
<dbReference type="Pfam" id="PF13813">
    <property type="entry name" value="MBOAT_2"/>
    <property type="match status" value="1"/>
</dbReference>
<dbReference type="RefSeq" id="XP_059601280.1">
    <property type="nucleotide sequence ID" value="XM_059749505.1"/>
</dbReference>
<feature type="transmembrane region" description="Helical" evidence="6">
    <location>
        <begin position="594"/>
        <end position="613"/>
    </location>
</feature>
<feature type="transmembrane region" description="Helical" evidence="6">
    <location>
        <begin position="522"/>
        <end position="539"/>
    </location>
</feature>
<dbReference type="AlphaFoldDB" id="A0AAJ8DYZ6"/>
<gene>
    <name evidence="8" type="ORF">An08g12220</name>
</gene>